<keyword evidence="6" id="KW-1185">Reference proteome</keyword>
<gene>
    <name evidence="5" type="ORF">H8S09_02505</name>
</gene>
<dbReference type="Pfam" id="PF00092">
    <property type="entry name" value="VWA"/>
    <property type="match status" value="1"/>
</dbReference>
<evidence type="ECO:0000256" key="3">
    <source>
        <dbReference type="SAM" id="SignalP"/>
    </source>
</evidence>
<dbReference type="SMART" id="SM00327">
    <property type="entry name" value="VWA"/>
    <property type="match status" value="1"/>
</dbReference>
<feature type="chain" id="PRO_5034200145" evidence="3">
    <location>
        <begin position="36"/>
        <end position="791"/>
    </location>
</feature>
<comment type="caution">
    <text evidence="5">The sequence shown here is derived from an EMBL/GenBank/DDBJ whole genome shotgun (WGS) entry which is preliminary data.</text>
</comment>
<evidence type="ECO:0000259" key="4">
    <source>
        <dbReference type="PROSITE" id="PS50234"/>
    </source>
</evidence>
<feature type="region of interest" description="Disordered" evidence="1">
    <location>
        <begin position="724"/>
        <end position="791"/>
    </location>
</feature>
<evidence type="ECO:0000256" key="1">
    <source>
        <dbReference type="SAM" id="MobiDB-lite"/>
    </source>
</evidence>
<dbReference type="SUPFAM" id="SSF53300">
    <property type="entry name" value="vWA-like"/>
    <property type="match status" value="1"/>
</dbReference>
<name>A0A8I0AN58_9FIRM</name>
<reference evidence="5 6" key="1">
    <citation type="submission" date="2020-08" db="EMBL/GenBank/DDBJ databases">
        <title>Genome public.</title>
        <authorList>
            <person name="Liu C."/>
            <person name="Sun Q."/>
        </authorList>
    </citation>
    <scope>NUCLEOTIDE SEQUENCE [LARGE SCALE GENOMIC DNA]</scope>
    <source>
        <strain evidence="5 6">NSJ-10</strain>
    </source>
</reference>
<feature type="compositionally biased region" description="Polar residues" evidence="1">
    <location>
        <begin position="776"/>
        <end position="785"/>
    </location>
</feature>
<dbReference type="Gene3D" id="3.40.50.410">
    <property type="entry name" value="von Willebrand factor, type A domain"/>
    <property type="match status" value="1"/>
</dbReference>
<accession>A0A8I0AN58</accession>
<evidence type="ECO:0000256" key="2">
    <source>
        <dbReference type="SAM" id="Phobius"/>
    </source>
</evidence>
<dbReference type="InterPro" id="IPR002035">
    <property type="entry name" value="VWF_A"/>
</dbReference>
<dbReference type="PANTHER" id="PTHR10579:SF43">
    <property type="entry name" value="ZINC FINGER (C3HC4-TYPE RING FINGER) FAMILY PROTEIN"/>
    <property type="match status" value="1"/>
</dbReference>
<organism evidence="5 6">
    <name type="scientific">Coprococcus hominis</name>
    <name type="common">ex Liu et al. 2022</name>
    <dbReference type="NCBI Taxonomy" id="2763039"/>
    <lineage>
        <taxon>Bacteria</taxon>
        <taxon>Bacillati</taxon>
        <taxon>Bacillota</taxon>
        <taxon>Clostridia</taxon>
        <taxon>Lachnospirales</taxon>
        <taxon>Lachnospiraceae</taxon>
        <taxon>Coprococcus</taxon>
    </lineage>
</organism>
<evidence type="ECO:0000313" key="5">
    <source>
        <dbReference type="EMBL" id="MBC5661773.1"/>
    </source>
</evidence>
<keyword evidence="2" id="KW-1133">Transmembrane helix</keyword>
<keyword evidence="2" id="KW-0812">Transmembrane</keyword>
<feature type="transmembrane region" description="Helical" evidence="2">
    <location>
        <begin position="543"/>
        <end position="567"/>
    </location>
</feature>
<feature type="compositionally biased region" description="Polar residues" evidence="1">
    <location>
        <begin position="724"/>
        <end position="768"/>
    </location>
</feature>
<evidence type="ECO:0000313" key="6">
    <source>
        <dbReference type="Proteomes" id="UP000615234"/>
    </source>
</evidence>
<dbReference type="PROSITE" id="PS50234">
    <property type="entry name" value="VWFA"/>
    <property type="match status" value="1"/>
</dbReference>
<dbReference type="CDD" id="cd00198">
    <property type="entry name" value="vWFA"/>
    <property type="match status" value="1"/>
</dbReference>
<sequence length="791" mass="86338">MKNTGAKKIKRISISLCFAAALCICLYAVGFSVKADNQATINKYNVVVVLDSSGSMEDTDPDGNRYEAIGLFINLLTESGNNIGGVVFSNGVQLSEDIVSADDQGTKDAFMEKLKSIAPTGWTDTGAGLETAVNMIAEQGDPELPSVILYLSDGNTEMGTDTETEESLQRKADAIQKARENNIQVYSVCLNANQDADVTEMSQIADATGGIFKEITSAADLKDAFNLFYETIYGTSTVQIGDETVPENGVIEKEFSLPAFGVEEVNIIIYGDVDNVQITNPNNAVVDSTTVKSNTYTIVKFSDVQEGNWKLTANGIPGTNVKVNMVYNTDLTVQIGSNADAIGHSVTSDDELEIYANLVSNGETATQDNQYNGYEASLVVMDSYRNVIEDGIQMDVTGGKFSVKRNYEPGTYYFKVILTGNYLSKESEELGAVTVTETAEPEPEPNTAPTPVKDKITKKVYVIPFRDNTFEFDVDGIATDKEDKELHYEIESSSFEEGEDYTFSDNKIELTHYSLSKGAFTIRAYDSMGEHCDVELVITSINVGLVTMIVLAVIALIILIIVGIIVYNNSIISFKGTIEVKTCVNDVEKSDRREGRRGNVKLSKFKVDDLGLRKNTRFQATGKDYIYFIIKPGLYMGNRKIKKVKINGDGSELRLYKKVSNDGQTPDWIAISFVPKVYSSRKQDFFGNDSSNSWGNNNGDYGSMQGGGVFNGLNGDYGDANMYGSAQKQSSGNSSWGNPWDGQGNSYDNGDMGTQGSPVNNLSLNQGQEGYGMGYQDNNSETNANGDIWPK</sequence>
<feature type="signal peptide" evidence="3">
    <location>
        <begin position="1"/>
        <end position="35"/>
    </location>
</feature>
<proteinExistence type="predicted"/>
<feature type="domain" description="VWFA" evidence="4">
    <location>
        <begin position="45"/>
        <end position="232"/>
    </location>
</feature>
<dbReference type="EMBL" id="JACOOX010000002">
    <property type="protein sequence ID" value="MBC5661773.1"/>
    <property type="molecule type" value="Genomic_DNA"/>
</dbReference>
<keyword evidence="2" id="KW-0472">Membrane</keyword>
<keyword evidence="3" id="KW-0732">Signal</keyword>
<dbReference type="RefSeq" id="WP_186847303.1">
    <property type="nucleotide sequence ID" value="NZ_JACOOX010000002.1"/>
</dbReference>
<dbReference type="AlphaFoldDB" id="A0A8I0AN58"/>
<dbReference type="Proteomes" id="UP000615234">
    <property type="component" value="Unassembled WGS sequence"/>
</dbReference>
<dbReference type="InterPro" id="IPR051266">
    <property type="entry name" value="CLCR"/>
</dbReference>
<dbReference type="PANTHER" id="PTHR10579">
    <property type="entry name" value="CALCIUM-ACTIVATED CHLORIDE CHANNEL REGULATOR"/>
    <property type="match status" value="1"/>
</dbReference>
<dbReference type="InterPro" id="IPR036465">
    <property type="entry name" value="vWFA_dom_sf"/>
</dbReference>
<protein>
    <submittedName>
        <fullName evidence="5">VWA domain-containing protein</fullName>
    </submittedName>
</protein>